<dbReference type="AlphaFoldDB" id="A0A956RP78"/>
<comment type="function">
    <text evidence="8">Transfers the 4'-phosphopantetheine moiety from coenzyme A to a Ser of acyl-carrier-protein.</text>
</comment>
<dbReference type="GO" id="GO:0005737">
    <property type="term" value="C:cytoplasm"/>
    <property type="evidence" value="ECO:0007669"/>
    <property type="project" value="UniProtKB-SubCell"/>
</dbReference>
<reference evidence="10" key="1">
    <citation type="submission" date="2020-04" db="EMBL/GenBank/DDBJ databases">
        <authorList>
            <person name="Zhang T."/>
        </authorList>
    </citation>
    <scope>NUCLEOTIDE SEQUENCE</scope>
    <source>
        <strain evidence="10">HKST-UBA01</strain>
    </source>
</reference>
<evidence type="ECO:0000256" key="1">
    <source>
        <dbReference type="ARBA" id="ARBA00022516"/>
    </source>
</evidence>
<evidence type="ECO:0000256" key="6">
    <source>
        <dbReference type="ARBA" id="ARBA00023098"/>
    </source>
</evidence>
<accession>A0A956RP78</accession>
<evidence type="ECO:0000256" key="5">
    <source>
        <dbReference type="ARBA" id="ARBA00022842"/>
    </source>
</evidence>
<evidence type="ECO:0000256" key="7">
    <source>
        <dbReference type="ARBA" id="ARBA00023160"/>
    </source>
</evidence>
<dbReference type="Pfam" id="PF01648">
    <property type="entry name" value="ACPS"/>
    <property type="match status" value="1"/>
</dbReference>
<dbReference type="Proteomes" id="UP000697710">
    <property type="component" value="Unassembled WGS sequence"/>
</dbReference>
<dbReference type="HAMAP" id="MF_00101">
    <property type="entry name" value="AcpS"/>
    <property type="match status" value="1"/>
</dbReference>
<comment type="cofactor">
    <cofactor evidence="8">
        <name>Mg(2+)</name>
        <dbReference type="ChEBI" id="CHEBI:18420"/>
    </cofactor>
</comment>
<feature type="domain" description="4'-phosphopantetheinyl transferase" evidence="9">
    <location>
        <begin position="4"/>
        <end position="116"/>
    </location>
</feature>
<gene>
    <name evidence="8 10" type="primary">acpS</name>
    <name evidence="10" type="ORF">KC729_07795</name>
</gene>
<dbReference type="GO" id="GO:0000287">
    <property type="term" value="F:magnesium ion binding"/>
    <property type="evidence" value="ECO:0007669"/>
    <property type="project" value="UniProtKB-UniRule"/>
</dbReference>
<dbReference type="NCBIfam" id="TIGR00556">
    <property type="entry name" value="pantethn_trn"/>
    <property type="match status" value="1"/>
</dbReference>
<keyword evidence="8" id="KW-0963">Cytoplasm</keyword>
<dbReference type="GO" id="GO:0006633">
    <property type="term" value="P:fatty acid biosynthetic process"/>
    <property type="evidence" value="ECO:0007669"/>
    <property type="project" value="UniProtKB-UniRule"/>
</dbReference>
<evidence type="ECO:0000259" key="9">
    <source>
        <dbReference type="Pfam" id="PF01648"/>
    </source>
</evidence>
<evidence type="ECO:0000256" key="2">
    <source>
        <dbReference type="ARBA" id="ARBA00022679"/>
    </source>
</evidence>
<dbReference type="EC" id="2.7.8.7" evidence="8"/>
<name>A0A956RP78_UNCEI</name>
<feature type="binding site" evidence="8">
    <location>
        <position position="8"/>
    </location>
    <ligand>
        <name>Mg(2+)</name>
        <dbReference type="ChEBI" id="CHEBI:18420"/>
    </ligand>
</feature>
<evidence type="ECO:0000313" key="10">
    <source>
        <dbReference type="EMBL" id="MCA9727570.1"/>
    </source>
</evidence>
<sequence length="125" mass="13682">MIVGIGIDVIEVARIGAVLDRHGERFLRRIYTPGEQAAVHGVPAQYWAARFAVKEAAFKALGTGWARGVRWVDVEVSNLATGQPVLSFHGDAERRAQELGTTHLHVSISHTESYAVGQVVLEQRP</sequence>
<keyword evidence="2 8" id="KW-0808">Transferase</keyword>
<keyword evidence="3 8" id="KW-0479">Metal-binding</keyword>
<dbReference type="InterPro" id="IPR008278">
    <property type="entry name" value="4-PPantetheinyl_Trfase_dom"/>
</dbReference>
<reference evidence="10" key="2">
    <citation type="journal article" date="2021" name="Microbiome">
        <title>Successional dynamics and alternative stable states in a saline activated sludge microbial community over 9 years.</title>
        <authorList>
            <person name="Wang Y."/>
            <person name="Ye J."/>
            <person name="Ju F."/>
            <person name="Liu L."/>
            <person name="Boyd J.A."/>
            <person name="Deng Y."/>
            <person name="Parks D.H."/>
            <person name="Jiang X."/>
            <person name="Yin X."/>
            <person name="Woodcroft B.J."/>
            <person name="Tyson G.W."/>
            <person name="Hugenholtz P."/>
            <person name="Polz M.F."/>
            <person name="Zhang T."/>
        </authorList>
    </citation>
    <scope>NUCLEOTIDE SEQUENCE</scope>
    <source>
        <strain evidence="10">HKST-UBA01</strain>
    </source>
</reference>
<keyword evidence="4 8" id="KW-0276">Fatty acid metabolism</keyword>
<dbReference type="GO" id="GO:0008897">
    <property type="term" value="F:holo-[acyl-carrier-protein] synthase activity"/>
    <property type="evidence" value="ECO:0007669"/>
    <property type="project" value="UniProtKB-UniRule"/>
</dbReference>
<comment type="catalytic activity">
    <reaction evidence="8">
        <text>apo-[ACP] + CoA = holo-[ACP] + adenosine 3',5'-bisphosphate + H(+)</text>
        <dbReference type="Rhea" id="RHEA:12068"/>
        <dbReference type="Rhea" id="RHEA-COMP:9685"/>
        <dbReference type="Rhea" id="RHEA-COMP:9690"/>
        <dbReference type="ChEBI" id="CHEBI:15378"/>
        <dbReference type="ChEBI" id="CHEBI:29999"/>
        <dbReference type="ChEBI" id="CHEBI:57287"/>
        <dbReference type="ChEBI" id="CHEBI:58343"/>
        <dbReference type="ChEBI" id="CHEBI:64479"/>
        <dbReference type="EC" id="2.7.8.7"/>
    </reaction>
</comment>
<keyword evidence="7 8" id="KW-0275">Fatty acid biosynthesis</keyword>
<keyword evidence="6 8" id="KW-0443">Lipid metabolism</keyword>
<keyword evidence="5 8" id="KW-0460">Magnesium</keyword>
<dbReference type="InterPro" id="IPR004568">
    <property type="entry name" value="Ppantetheine-prot_Trfase_dom"/>
</dbReference>
<comment type="subcellular location">
    <subcellularLocation>
        <location evidence="8">Cytoplasm</location>
    </subcellularLocation>
</comment>
<evidence type="ECO:0000256" key="3">
    <source>
        <dbReference type="ARBA" id="ARBA00022723"/>
    </source>
</evidence>
<feature type="binding site" evidence="8">
    <location>
        <position position="55"/>
    </location>
    <ligand>
        <name>Mg(2+)</name>
        <dbReference type="ChEBI" id="CHEBI:18420"/>
    </ligand>
</feature>
<proteinExistence type="inferred from homology"/>
<evidence type="ECO:0000313" key="11">
    <source>
        <dbReference type="Proteomes" id="UP000697710"/>
    </source>
</evidence>
<comment type="caution">
    <text evidence="10">The sequence shown here is derived from an EMBL/GenBank/DDBJ whole genome shotgun (WGS) entry which is preliminary data.</text>
</comment>
<protein>
    <recommendedName>
        <fullName evidence="8">Holo-[acyl-carrier-protein] synthase</fullName>
        <shortName evidence="8">Holo-ACP synthase</shortName>
        <ecNumber evidence="8">2.7.8.7</ecNumber>
    </recommendedName>
    <alternativeName>
        <fullName evidence="8">4'-phosphopantetheinyl transferase AcpS</fullName>
    </alternativeName>
</protein>
<dbReference type="InterPro" id="IPR037143">
    <property type="entry name" value="4-PPantetheinyl_Trfase_dom_sf"/>
</dbReference>
<keyword evidence="1 8" id="KW-0444">Lipid biosynthesis</keyword>
<dbReference type="InterPro" id="IPR002582">
    <property type="entry name" value="ACPS"/>
</dbReference>
<dbReference type="Gene3D" id="3.90.470.20">
    <property type="entry name" value="4'-phosphopantetheinyl transferase domain"/>
    <property type="match status" value="1"/>
</dbReference>
<dbReference type="EMBL" id="JAGQHR010000191">
    <property type="protein sequence ID" value="MCA9727570.1"/>
    <property type="molecule type" value="Genomic_DNA"/>
</dbReference>
<organism evidence="10 11">
    <name type="scientific">Eiseniibacteriota bacterium</name>
    <dbReference type="NCBI Taxonomy" id="2212470"/>
    <lineage>
        <taxon>Bacteria</taxon>
        <taxon>Candidatus Eiseniibacteriota</taxon>
    </lineage>
</organism>
<dbReference type="NCBIfam" id="TIGR00516">
    <property type="entry name" value="acpS"/>
    <property type="match status" value="1"/>
</dbReference>
<evidence type="ECO:0000256" key="8">
    <source>
        <dbReference type="HAMAP-Rule" id="MF_00101"/>
    </source>
</evidence>
<evidence type="ECO:0000256" key="4">
    <source>
        <dbReference type="ARBA" id="ARBA00022832"/>
    </source>
</evidence>
<comment type="similarity">
    <text evidence="8">Belongs to the P-Pant transferase superfamily. AcpS family.</text>
</comment>
<dbReference type="SUPFAM" id="SSF56214">
    <property type="entry name" value="4'-phosphopantetheinyl transferase"/>
    <property type="match status" value="1"/>
</dbReference>